<accession>A0A3B0RPI7</accession>
<gene>
    <name evidence="7" type="ORF">MNBD_ALPHA08-2126</name>
</gene>
<reference evidence="7" key="1">
    <citation type="submission" date="2018-06" db="EMBL/GenBank/DDBJ databases">
        <authorList>
            <person name="Zhirakovskaya E."/>
        </authorList>
    </citation>
    <scope>NUCLEOTIDE SEQUENCE</scope>
</reference>
<name>A0A3B0RPI7_9ZZZZ</name>
<dbReference type="PROSITE" id="PS00455">
    <property type="entry name" value="AMP_BINDING"/>
    <property type="match status" value="1"/>
</dbReference>
<proteinExistence type="inferred from homology"/>
<dbReference type="PANTHER" id="PTHR43859">
    <property type="entry name" value="ACYL-ACTIVATING ENZYME"/>
    <property type="match status" value="1"/>
</dbReference>
<sequence>MASQYDRDLGKTSANYQPLTPLTFLARAASVYHDHIAVVHGNSNFTYKQFYQRCRQLGSALAKAGIGKNDTVSVMLANTPPMLEAHYGVAMCGAVVNTMNTRLDAKVIAFLLDHAETKVLIVDKEFSIVVKEALSLTQTARPIIIDYDDPEFDITGERLGQVEYEDFIAGGDPEFDWVRPDDEWDAISLNYTSGTTGNPKGVVYHHRGAYLVAQGNIITASMPKHPVYLWTLPMFHCNGWCFTWSLSVIGGTHICLRQVRAKAVWDAIADHKVTHLCGAPIVMSTVLNAPDDEKREFDHAVEFFTAAAPPPEAVLAGMADAGFNVTHLYGLTETYGPAAVNDWDARWDALEPGERAAKKARQGVPYAALEGLDVMNPETMKPVPRNGETMGEVMFQGNIVMKGYLKNKATTDEAFAGGWFHSGDLGVMHPDGYIQLKDRSKDIIISGGENISSIEVEDTLFKHPAVQAAAVVAKPDEKWGETPCAFIELKPGTEASEQEIIDYCRENMARFKVPKTIVFAELPKTSTGKIQKFKLRDMAKDI</sequence>
<dbReference type="InterPro" id="IPR020845">
    <property type="entry name" value="AMP-binding_CS"/>
</dbReference>
<dbReference type="GO" id="GO:0006631">
    <property type="term" value="P:fatty acid metabolic process"/>
    <property type="evidence" value="ECO:0007669"/>
    <property type="project" value="UniProtKB-KW"/>
</dbReference>
<dbReference type="Pfam" id="PF00501">
    <property type="entry name" value="AMP-binding"/>
    <property type="match status" value="1"/>
</dbReference>
<dbReference type="Gene3D" id="3.40.50.12780">
    <property type="entry name" value="N-terminal domain of ligase-like"/>
    <property type="match status" value="1"/>
</dbReference>
<dbReference type="EMBL" id="UOEC01000003">
    <property type="protein sequence ID" value="VAV86433.1"/>
    <property type="molecule type" value="Genomic_DNA"/>
</dbReference>
<dbReference type="GO" id="GO:0016874">
    <property type="term" value="F:ligase activity"/>
    <property type="evidence" value="ECO:0007669"/>
    <property type="project" value="UniProtKB-KW"/>
</dbReference>
<evidence type="ECO:0000259" key="5">
    <source>
        <dbReference type="Pfam" id="PF00501"/>
    </source>
</evidence>
<dbReference type="Pfam" id="PF13193">
    <property type="entry name" value="AMP-binding_C"/>
    <property type="match status" value="1"/>
</dbReference>
<dbReference type="FunFam" id="3.40.50.12780:FF:000003">
    <property type="entry name" value="Long-chain-fatty-acid--CoA ligase FadD"/>
    <property type="match status" value="1"/>
</dbReference>
<dbReference type="EC" id="6.2.1.44" evidence="7"/>
<evidence type="ECO:0000256" key="2">
    <source>
        <dbReference type="ARBA" id="ARBA00022598"/>
    </source>
</evidence>
<dbReference type="NCBIfam" id="NF006020">
    <property type="entry name" value="PRK08162.1"/>
    <property type="match status" value="1"/>
</dbReference>
<keyword evidence="4" id="KW-0443">Lipid metabolism</keyword>
<dbReference type="AlphaFoldDB" id="A0A3B0RPI7"/>
<dbReference type="Gene3D" id="3.30.300.30">
    <property type="match status" value="1"/>
</dbReference>
<comment type="similarity">
    <text evidence="1">Belongs to the ATP-dependent AMP-binding enzyme family.</text>
</comment>
<feature type="domain" description="AMP-binding enzyme C-terminal" evidence="6">
    <location>
        <begin position="455"/>
        <end position="529"/>
    </location>
</feature>
<dbReference type="PANTHER" id="PTHR43859:SF4">
    <property type="entry name" value="BUTANOATE--COA LIGASE AAE1-RELATED"/>
    <property type="match status" value="1"/>
</dbReference>
<dbReference type="InterPro" id="IPR025110">
    <property type="entry name" value="AMP-bd_C"/>
</dbReference>
<organism evidence="7">
    <name type="scientific">hydrothermal vent metagenome</name>
    <dbReference type="NCBI Taxonomy" id="652676"/>
    <lineage>
        <taxon>unclassified sequences</taxon>
        <taxon>metagenomes</taxon>
        <taxon>ecological metagenomes</taxon>
    </lineage>
</organism>
<dbReference type="InterPro" id="IPR042099">
    <property type="entry name" value="ANL_N_sf"/>
</dbReference>
<evidence type="ECO:0000256" key="3">
    <source>
        <dbReference type="ARBA" id="ARBA00022832"/>
    </source>
</evidence>
<dbReference type="CDD" id="cd12118">
    <property type="entry name" value="ttLC_FACS_AEE21_like"/>
    <property type="match status" value="1"/>
</dbReference>
<dbReference type="SUPFAM" id="SSF56801">
    <property type="entry name" value="Acetyl-CoA synthetase-like"/>
    <property type="match status" value="1"/>
</dbReference>
<evidence type="ECO:0000313" key="7">
    <source>
        <dbReference type="EMBL" id="VAV86433.1"/>
    </source>
</evidence>
<evidence type="ECO:0000259" key="6">
    <source>
        <dbReference type="Pfam" id="PF13193"/>
    </source>
</evidence>
<protein>
    <submittedName>
        <fullName evidence="7">3-methylmercaptopropionyl-CoA ligase of DmdB1 type</fullName>
        <ecNumber evidence="7">6.2.1.44</ecNumber>
    </submittedName>
</protein>
<dbReference type="InterPro" id="IPR000873">
    <property type="entry name" value="AMP-dep_synth/lig_dom"/>
</dbReference>
<keyword evidence="2 7" id="KW-0436">Ligase</keyword>
<evidence type="ECO:0000256" key="1">
    <source>
        <dbReference type="ARBA" id="ARBA00006432"/>
    </source>
</evidence>
<dbReference type="InterPro" id="IPR045851">
    <property type="entry name" value="AMP-bd_C_sf"/>
</dbReference>
<dbReference type="FunFam" id="3.30.300.30:FF:000008">
    <property type="entry name" value="2,3-dihydroxybenzoate-AMP ligase"/>
    <property type="match status" value="1"/>
</dbReference>
<evidence type="ECO:0000256" key="4">
    <source>
        <dbReference type="ARBA" id="ARBA00023098"/>
    </source>
</evidence>
<feature type="domain" description="AMP-dependent synthetase/ligase" evidence="5">
    <location>
        <begin position="26"/>
        <end position="405"/>
    </location>
</feature>
<keyword evidence="3" id="KW-0276">Fatty acid metabolism</keyword>